<organism evidence="6 7">
    <name type="scientific">Corynespora cassiicola Philippines</name>
    <dbReference type="NCBI Taxonomy" id="1448308"/>
    <lineage>
        <taxon>Eukaryota</taxon>
        <taxon>Fungi</taxon>
        <taxon>Dikarya</taxon>
        <taxon>Ascomycota</taxon>
        <taxon>Pezizomycotina</taxon>
        <taxon>Dothideomycetes</taxon>
        <taxon>Pleosporomycetidae</taxon>
        <taxon>Pleosporales</taxon>
        <taxon>Corynesporascaceae</taxon>
        <taxon>Corynespora</taxon>
    </lineage>
</organism>
<dbReference type="InterPro" id="IPR050475">
    <property type="entry name" value="Prenyltransferase_related"/>
</dbReference>
<evidence type="ECO:0000256" key="4">
    <source>
        <dbReference type="ARBA" id="ARBA00023136"/>
    </source>
</evidence>
<dbReference type="Proteomes" id="UP000240883">
    <property type="component" value="Unassembled WGS sequence"/>
</dbReference>
<dbReference type="InterPro" id="IPR044878">
    <property type="entry name" value="UbiA_sf"/>
</dbReference>
<evidence type="ECO:0000313" key="6">
    <source>
        <dbReference type="EMBL" id="PSN66444.1"/>
    </source>
</evidence>
<keyword evidence="2 5" id="KW-0812">Transmembrane</keyword>
<comment type="subcellular location">
    <subcellularLocation>
        <location evidence="1">Membrane</location>
        <topology evidence="1">Multi-pass membrane protein</topology>
    </subcellularLocation>
</comment>
<dbReference type="PANTHER" id="PTHR42723">
    <property type="entry name" value="CHLOROPHYLL SYNTHASE"/>
    <property type="match status" value="1"/>
</dbReference>
<evidence type="ECO:0008006" key="8">
    <source>
        <dbReference type="Google" id="ProtNLM"/>
    </source>
</evidence>
<dbReference type="GO" id="GO:0016020">
    <property type="term" value="C:membrane"/>
    <property type="evidence" value="ECO:0007669"/>
    <property type="project" value="UniProtKB-SubCell"/>
</dbReference>
<evidence type="ECO:0000256" key="3">
    <source>
        <dbReference type="ARBA" id="ARBA00022989"/>
    </source>
</evidence>
<dbReference type="Pfam" id="PF01040">
    <property type="entry name" value="UbiA"/>
    <property type="match status" value="1"/>
</dbReference>
<name>A0A2T2NLY1_CORCC</name>
<dbReference type="Gene3D" id="1.10.357.140">
    <property type="entry name" value="UbiA prenyltransferase"/>
    <property type="match status" value="1"/>
</dbReference>
<proteinExistence type="predicted"/>
<evidence type="ECO:0000256" key="1">
    <source>
        <dbReference type="ARBA" id="ARBA00004141"/>
    </source>
</evidence>
<evidence type="ECO:0000256" key="5">
    <source>
        <dbReference type="SAM" id="Phobius"/>
    </source>
</evidence>
<evidence type="ECO:0000313" key="7">
    <source>
        <dbReference type="Proteomes" id="UP000240883"/>
    </source>
</evidence>
<dbReference type="STRING" id="1448308.A0A2T2NLY1"/>
<feature type="transmembrane region" description="Helical" evidence="5">
    <location>
        <begin position="241"/>
        <end position="260"/>
    </location>
</feature>
<keyword evidence="4 5" id="KW-0472">Membrane</keyword>
<accession>A0A2T2NLY1</accession>
<dbReference type="GO" id="GO:0016765">
    <property type="term" value="F:transferase activity, transferring alkyl or aryl (other than methyl) groups"/>
    <property type="evidence" value="ECO:0007669"/>
    <property type="project" value="InterPro"/>
</dbReference>
<evidence type="ECO:0000256" key="2">
    <source>
        <dbReference type="ARBA" id="ARBA00022692"/>
    </source>
</evidence>
<reference evidence="6 7" key="1">
    <citation type="journal article" date="2018" name="Front. Microbiol.">
        <title>Genome-Wide Analysis of Corynespora cassiicola Leaf Fall Disease Putative Effectors.</title>
        <authorList>
            <person name="Lopez D."/>
            <person name="Ribeiro S."/>
            <person name="Label P."/>
            <person name="Fumanal B."/>
            <person name="Venisse J.S."/>
            <person name="Kohler A."/>
            <person name="de Oliveira R.R."/>
            <person name="Labutti K."/>
            <person name="Lipzen A."/>
            <person name="Lail K."/>
            <person name="Bauer D."/>
            <person name="Ohm R.A."/>
            <person name="Barry K.W."/>
            <person name="Spatafora J."/>
            <person name="Grigoriev I.V."/>
            <person name="Martin F.M."/>
            <person name="Pujade-Renaud V."/>
        </authorList>
    </citation>
    <scope>NUCLEOTIDE SEQUENCE [LARGE SCALE GENOMIC DNA]</scope>
    <source>
        <strain evidence="6 7">Philippines</strain>
    </source>
</reference>
<gene>
    <name evidence="6" type="ORF">BS50DRAFT_669295</name>
</gene>
<dbReference type="PANTHER" id="PTHR42723:SF1">
    <property type="entry name" value="CHLOROPHYLL SYNTHASE, CHLOROPLASTIC"/>
    <property type="match status" value="1"/>
</dbReference>
<feature type="transmembrane region" description="Helical" evidence="5">
    <location>
        <begin position="146"/>
        <end position="164"/>
    </location>
</feature>
<dbReference type="EMBL" id="KZ678136">
    <property type="protein sequence ID" value="PSN66444.1"/>
    <property type="molecule type" value="Genomic_DNA"/>
</dbReference>
<protein>
    <recommendedName>
        <fullName evidence="8">UbiA prenyltransferase</fullName>
    </recommendedName>
</protein>
<keyword evidence="7" id="KW-1185">Reference proteome</keyword>
<keyword evidence="3 5" id="KW-1133">Transmembrane helix</keyword>
<feature type="transmembrane region" description="Helical" evidence="5">
    <location>
        <begin position="216"/>
        <end position="235"/>
    </location>
</feature>
<dbReference type="CDD" id="cd13965">
    <property type="entry name" value="PT_UbiA_3"/>
    <property type="match status" value="1"/>
</dbReference>
<feature type="transmembrane region" description="Helical" evidence="5">
    <location>
        <begin position="99"/>
        <end position="126"/>
    </location>
</feature>
<sequence length="295" mass="33252">MSFIMTLLLFTYDQTFDTIIPCTAFGICAAMSGVAPGLPPIRPGDILWRIFSVTLWLWLLALQFCVQNQRDIKSIQEDRINKPWRPLPAERISLQQTDILVLAVYLMAAVISSNFSVLPMFGIYSLLVILYNDFSGGDCGGMTRNLFFVGAYSCLIFGALRICIGADHEMSNESIKWATTFVLVLGSTIQASEFRDESGDKVRGRKTIITTLGRRWTRISVIISVAFWSIYVPLYSMAVSWLSASLPISIGGFLVILNLLMLDHTEKKRDRFMYQIWGLWMLSFCPLPLLESNGL</sequence>
<dbReference type="InterPro" id="IPR000537">
    <property type="entry name" value="UbiA_prenyltransferase"/>
</dbReference>
<feature type="transmembrane region" description="Helical" evidence="5">
    <location>
        <begin position="46"/>
        <end position="66"/>
    </location>
</feature>
<dbReference type="AlphaFoldDB" id="A0A2T2NLY1"/>
<dbReference type="OrthoDB" id="434972at2759"/>